<dbReference type="InterPro" id="IPR029060">
    <property type="entry name" value="PIN-like_dom_sf"/>
</dbReference>
<dbReference type="GO" id="GO:0033567">
    <property type="term" value="P:DNA replication, Okazaki fragment processing"/>
    <property type="evidence" value="ECO:0007669"/>
    <property type="project" value="UniProtKB-UniRule"/>
</dbReference>
<dbReference type="GO" id="GO:0017108">
    <property type="term" value="F:5'-flap endonuclease activity"/>
    <property type="evidence" value="ECO:0007669"/>
    <property type="project" value="UniProtKB-UniRule"/>
</dbReference>
<dbReference type="InterPro" id="IPR038969">
    <property type="entry name" value="FEN"/>
</dbReference>
<sequence>MTKGWKASQAEYKEELASRNNLMIVDGLNLGFRFQGQVKKPFASNYLNTVQSFAKSYSARDTIILSDKGVSTFRKNIHEGYKGQRAERNKNKTEEEKEQTRLFFEYFEEAYELASTVFPCFRYRGVEADDMAGVIVALAIMYGNYDTIWLISTDGDWDTLLQATVKRFSYKTRREYTVESMYEEHGVDTVEQFISLKAIMGDPGDSINGVDGIGAKRGYSIIREYGSVMDIIDSMPLPGKQQFIKNLNNSEDLLLRNIQLVDLPSFSAEALEAAGVYKEFYEQIKEIVSAKA</sequence>
<keyword evidence="2 4" id="KW-0378">Hydrolase</keyword>
<dbReference type="GO" id="GO:0051908">
    <property type="term" value="F:double-stranded DNA 5'-3' DNA exonuclease activity"/>
    <property type="evidence" value="ECO:0007669"/>
    <property type="project" value="UniProtKB-EC"/>
</dbReference>
<evidence type="ECO:0000259" key="5">
    <source>
        <dbReference type="SMART" id="SM00475"/>
    </source>
</evidence>
<dbReference type="GO" id="GO:0046872">
    <property type="term" value="F:metal ion binding"/>
    <property type="evidence" value="ECO:0007669"/>
    <property type="project" value="UniProtKB-UniRule"/>
</dbReference>
<feature type="binding site" evidence="4">
    <location>
        <position position="156"/>
    </location>
    <ligand>
        <name>Mg(2+)</name>
        <dbReference type="ChEBI" id="CHEBI:18420"/>
        <label>3</label>
    </ligand>
</feature>
<keyword evidence="4" id="KW-1194">Viral DNA replication</keyword>
<keyword evidence="1 4" id="KW-0540">Nuclease</keyword>
<keyword evidence="4" id="KW-0630">Potassium</keyword>
<keyword evidence="7" id="KW-1185">Reference proteome</keyword>
<dbReference type="PANTHER" id="PTHR42646:SF2">
    <property type="entry name" value="5'-3' EXONUCLEASE FAMILY PROTEIN"/>
    <property type="match status" value="1"/>
</dbReference>
<dbReference type="Pfam" id="PF01367">
    <property type="entry name" value="5_3_exonuc"/>
    <property type="match status" value="1"/>
</dbReference>
<feature type="binding site" evidence="4">
    <location>
        <position position="210"/>
    </location>
    <ligand>
        <name>K(+)</name>
        <dbReference type="ChEBI" id="CHEBI:29103"/>
    </ligand>
</feature>
<dbReference type="Gene3D" id="1.10.150.20">
    <property type="entry name" value="5' to 3' exonuclease, C-terminal subdomain"/>
    <property type="match status" value="1"/>
</dbReference>
<dbReference type="GO" id="GO:0003677">
    <property type="term" value="F:DNA binding"/>
    <property type="evidence" value="ECO:0007669"/>
    <property type="project" value="UniProtKB-UniRule"/>
</dbReference>
<dbReference type="CDD" id="cd09860">
    <property type="entry name" value="PIN_T4-like"/>
    <property type="match status" value="1"/>
</dbReference>
<feature type="binding site" evidence="4">
    <location>
        <position position="129"/>
    </location>
    <ligand>
        <name>Mg(2+)</name>
        <dbReference type="ChEBI" id="CHEBI:18420"/>
        <label>2</label>
        <note>catalytic</note>
    </ligand>
</feature>
<dbReference type="HAMAP" id="MF_04140">
    <property type="entry name" value="FEN_T5"/>
    <property type="match status" value="1"/>
</dbReference>
<keyword evidence="4" id="KW-0255">Endonuclease</keyword>
<feature type="chain" id="PRO_5026406467" description="Flap endonuclease" evidence="4">
    <location>
        <begin position="1"/>
        <end position="292"/>
    </location>
</feature>
<feature type="binding site" evidence="4">
    <location>
        <position position="213"/>
    </location>
    <ligand>
        <name>K(+)</name>
        <dbReference type="ChEBI" id="CHEBI:29103"/>
    </ligand>
</feature>
<dbReference type="SMART" id="SM00279">
    <property type="entry name" value="HhH2"/>
    <property type="match status" value="1"/>
</dbReference>
<dbReference type="SUPFAM" id="SSF47807">
    <property type="entry name" value="5' to 3' exonuclease, C-terminal subdomain"/>
    <property type="match status" value="1"/>
</dbReference>
<evidence type="ECO:0000256" key="1">
    <source>
        <dbReference type="ARBA" id="ARBA00022722"/>
    </source>
</evidence>
<keyword evidence="4" id="KW-0460">Magnesium</keyword>
<feature type="binding site" evidence="4">
    <location>
        <position position="202"/>
    </location>
    <ligand>
        <name>Mg(2+)</name>
        <dbReference type="ChEBI" id="CHEBI:18420"/>
        <label>3</label>
    </ligand>
</feature>
<dbReference type="InterPro" id="IPR020046">
    <property type="entry name" value="5-3_exonucl_a-hlix_arch_N"/>
</dbReference>
<dbReference type="SMART" id="SM00475">
    <property type="entry name" value="53EXOc"/>
    <property type="match status" value="1"/>
</dbReference>
<gene>
    <name evidence="6" type="ORF">AAS21_gp023</name>
</gene>
<evidence type="ECO:0000256" key="3">
    <source>
        <dbReference type="ARBA" id="ARBA00023125"/>
    </source>
</evidence>
<dbReference type="SUPFAM" id="SSF88723">
    <property type="entry name" value="PIN domain-like"/>
    <property type="match status" value="1"/>
</dbReference>
<dbReference type="GO" id="GO:0039693">
    <property type="term" value="P:viral DNA genome replication"/>
    <property type="evidence" value="ECO:0007669"/>
    <property type="project" value="UniProtKB-UniRule"/>
</dbReference>
<keyword evidence="4" id="KW-0479">Metal-binding</keyword>
<dbReference type="EMBL" id="MK770119">
    <property type="protein sequence ID" value="QCW23761.1"/>
    <property type="molecule type" value="Genomic_DNA"/>
</dbReference>
<dbReference type="Gene3D" id="3.40.50.1010">
    <property type="entry name" value="5'-nuclease"/>
    <property type="match status" value="1"/>
</dbReference>
<comment type="catalytic activity">
    <reaction evidence="4">
        <text>Exonucleolytic cleavage in the 5'- to 3'-direction to yield nucleoside 5'-phosphates.</text>
        <dbReference type="EC" id="3.1.11.3"/>
    </reaction>
</comment>
<organism evidence="6 7">
    <name type="scientific">Pantoea phage vB_PagS_AAS21</name>
    <dbReference type="NCBI Taxonomy" id="2575261"/>
    <lineage>
        <taxon>Viruses</taxon>
        <taxon>Duplodnaviria</taxon>
        <taxon>Heunggongvirae</taxon>
        <taxon>Uroviricota</taxon>
        <taxon>Caudoviricetes</taxon>
        <taxon>Demerecviridae</taxon>
        <taxon>Keyvirus</taxon>
        <taxon>Keyvirus AAS21</taxon>
    </lineage>
</organism>
<dbReference type="InterPro" id="IPR043666">
    <property type="entry name" value="FEN_D15-like"/>
</dbReference>
<feature type="binding site" evidence="4">
    <location>
        <position position="156"/>
    </location>
    <ligand>
        <name>Mg(2+)</name>
        <dbReference type="ChEBI" id="CHEBI:18420"/>
        <label>2</label>
        <note>catalytic</note>
    </ligand>
</feature>
<dbReference type="Pfam" id="PF02739">
    <property type="entry name" value="5_3_exonuc_N"/>
    <property type="match status" value="1"/>
</dbReference>
<dbReference type="EC" id="3.1.11.-" evidence="4"/>
<evidence type="ECO:0000256" key="2">
    <source>
        <dbReference type="ARBA" id="ARBA00022801"/>
    </source>
</evidence>
<dbReference type="InterPro" id="IPR020045">
    <property type="entry name" value="DNA_polI_H3TH"/>
</dbReference>
<keyword evidence="4" id="KW-0269">Exonuclease</keyword>
<evidence type="ECO:0000313" key="7">
    <source>
        <dbReference type="Proteomes" id="UP000308921"/>
    </source>
</evidence>
<dbReference type="InterPro" id="IPR008918">
    <property type="entry name" value="HhH2"/>
</dbReference>
<dbReference type="CDD" id="cd09899">
    <property type="entry name" value="H3TH_T4-like"/>
    <property type="match status" value="1"/>
</dbReference>
<dbReference type="InterPro" id="IPR036279">
    <property type="entry name" value="5-3_exonuclease_C_sf"/>
</dbReference>
<proteinExistence type="inferred from homology"/>
<comment type="cofactor">
    <cofactor evidence="4">
        <name>Mg(2+)</name>
        <dbReference type="ChEBI" id="CHEBI:18420"/>
    </cofactor>
    <cofactor evidence="4">
        <name>K(+)</name>
        <dbReference type="ChEBI" id="CHEBI:29103"/>
    </cofactor>
    <text evidence="4">Binds divalent metal cations, probably Mg(2+). In vitro low metal concentrations selectively stimulate the endonuclease reaction. Endonuclease activity is suggested to require only the first cation, whereas exonuclease activity is suggested to require binding of both. High pH favors the exonuclase activity whereas low pH favors the endonuclease activity. Metal ions enhance substrate binding. K(+) is bound to the H3TH region.</text>
</comment>
<keyword evidence="4" id="KW-0244">Early protein</keyword>
<name>A0A4Y5P1B6_9CAUD</name>
<evidence type="ECO:0000313" key="6">
    <source>
        <dbReference type="EMBL" id="QCW23761.1"/>
    </source>
</evidence>
<protein>
    <recommendedName>
        <fullName evidence="4">Flap endonuclease</fullName>
        <shortName evidence="4">FEN</shortName>
        <ecNumber evidence="4">3.1.11.-</ecNumber>
    </recommendedName>
    <alternativeName>
        <fullName evidence="4">5'-3' exonuclease</fullName>
    </alternativeName>
    <alternativeName>
        <fullName evidence="4">Exodeoxyribonuclease</fullName>
        <ecNumber evidence="4">3.1.11.3</ecNumber>
    </alternativeName>
</protein>
<dbReference type="EC" id="3.1.11.3" evidence="4"/>
<feature type="binding site" evidence="4">
    <location>
        <position position="82"/>
    </location>
    <ligand>
        <name>DNA</name>
        <dbReference type="ChEBI" id="CHEBI:16991"/>
    </ligand>
</feature>
<dbReference type="PANTHER" id="PTHR42646">
    <property type="entry name" value="FLAP ENDONUCLEASE XNI"/>
    <property type="match status" value="1"/>
</dbReference>
<feature type="binding site" evidence="4">
    <location>
        <position position="129"/>
    </location>
    <ligand>
        <name>Mg(2+)</name>
        <dbReference type="ChEBI" id="CHEBI:18420"/>
        <label>1</label>
        <note>catalytic</note>
    </ligand>
</feature>
<feature type="binding site" evidence="4">
    <location>
        <position position="154"/>
    </location>
    <ligand>
        <name>Mg(2+)</name>
        <dbReference type="ChEBI" id="CHEBI:18420"/>
        <label>2</label>
        <note>catalytic</note>
    </ligand>
</feature>
<feature type="domain" description="5'-3' exonuclease" evidence="5">
    <location>
        <begin position="20"/>
        <end position="274"/>
    </location>
</feature>
<accession>A0A4Y5P1B6</accession>
<keyword evidence="4" id="KW-0235">DNA replication</keyword>
<keyword evidence="3 4" id="KW-0238">DNA-binding</keyword>
<feature type="region of interest" description="Helical arch" evidence="4">
    <location>
        <begin position="81"/>
        <end position="115"/>
    </location>
</feature>
<evidence type="ECO:0000256" key="4">
    <source>
        <dbReference type="HAMAP-Rule" id="MF_04140"/>
    </source>
</evidence>
<comment type="domain">
    <text evidence="4">Three alpha-helices form a helical arch which forms a hole in the protein and through which the 5' flap of the scissile ssDNA is threaded.</text>
</comment>
<comment type="function">
    <text evidence="4">Catalyzes both the 5'-exonucleolytic and structure-specific endonucleolytic hydrolysis of DNA branched nucleic acid molecules and probably plays a role in viral genome replication. Active on flap (branched duplex DNA containing a free single-stranded 5'-end), 5'overhangs and pseudo-Y structures. The substrates require a free, single-stranded 5' end, with endonucleolytic hydrolysis occurring at the junction of double- and single-stranded DNA. This function may be used for example to trim such branched molecules generated by Okazaki fragments synthesis during replication.</text>
</comment>
<dbReference type="Proteomes" id="UP000308921">
    <property type="component" value="Segment"/>
</dbReference>
<reference evidence="6 7" key="1">
    <citation type="submission" date="2019-04" db="EMBL/GenBank/DDBJ databases">
        <title>Complete genome sequence of Pantoea bacteriophage vB_PagS_AAS21.</title>
        <authorList>
            <person name="Truncaite L."/>
            <person name="Simoliuniene M."/>
            <person name="Zajanckauskaite A."/>
            <person name="Meskys R."/>
            <person name="Simoliunas E."/>
        </authorList>
    </citation>
    <scope>NUCLEOTIDE SEQUENCE [LARGE SCALE GENOMIC DNA]</scope>
</reference>
<dbReference type="InterPro" id="IPR002421">
    <property type="entry name" value="5-3_exonuclease"/>
</dbReference>
<feature type="region of interest" description="DNA-binding; H3TH" evidence="4">
    <location>
        <begin position="189"/>
        <end position="225"/>
    </location>
</feature>